<dbReference type="EMBL" id="MPOG01000007">
    <property type="protein sequence ID" value="OOH96676.1"/>
    <property type="molecule type" value="Genomic_DNA"/>
</dbReference>
<organism evidence="1 2">
    <name type="scientific">Elizabethkingia meningoseptica</name>
    <name type="common">Chryseobacterium meningosepticum</name>
    <dbReference type="NCBI Taxonomy" id="238"/>
    <lineage>
        <taxon>Bacteria</taxon>
        <taxon>Pseudomonadati</taxon>
        <taxon>Bacteroidota</taxon>
        <taxon>Flavobacteriia</taxon>
        <taxon>Flavobacteriales</taxon>
        <taxon>Weeksellaceae</taxon>
        <taxon>Elizabethkingia</taxon>
    </lineage>
</organism>
<dbReference type="Proteomes" id="UP000188947">
    <property type="component" value="Unassembled WGS sequence"/>
</dbReference>
<comment type="caution">
    <text evidence="1">The sequence shown here is derived from an EMBL/GenBank/DDBJ whole genome shotgun (WGS) entry which is preliminary data.</text>
</comment>
<keyword evidence="2" id="KW-1185">Reference proteome</keyword>
<sequence>MFLIIPLYIKFFFNFNAHNYNSMKKVLIIATGLALMSCSQKKDTPQSDTDVSSAIEGVSNLTKIGNAADGIQKRADELKAMQPASNENFKAVLPESLAGFKRTEISVGEMSTMNLYSAEAKYGEANKDIKVNIIDGAGEAGSSLYSLLKMALAADTEKTTENSIEKTMTINGTKVTASQHKDGEMINSEIKYIAKDRYSVTISGNGYTLEEISKIVPEINLNNLP</sequence>
<dbReference type="AlphaFoldDB" id="A0A1V3U358"/>
<accession>A0A1V3U358</accession>
<gene>
    <name evidence="1" type="ORF">BMF97_05230</name>
</gene>
<dbReference type="eggNOG" id="ENOG5032WFK">
    <property type="taxonomic scope" value="Bacteria"/>
</dbReference>
<evidence type="ECO:0000313" key="1">
    <source>
        <dbReference type="EMBL" id="OOH96676.1"/>
    </source>
</evidence>
<dbReference type="OrthoDB" id="1257726at2"/>
<protein>
    <submittedName>
        <fullName evidence="1">Uncharacterized protein</fullName>
    </submittedName>
</protein>
<reference evidence="1 2" key="1">
    <citation type="submission" date="2016-11" db="EMBL/GenBank/DDBJ databases">
        <title>Genome sequence and comparative genomic analysis of clinical strain Elizabethkingia meningoseptica 61421 PRCM.</title>
        <authorList>
            <person name="Wang M."/>
            <person name="Hu S."/>
            <person name="Cao L."/>
            <person name="Jiang T."/>
            <person name="Zhou Y."/>
            <person name="Ming D."/>
        </authorList>
    </citation>
    <scope>NUCLEOTIDE SEQUENCE [LARGE SCALE GENOMIC DNA]</scope>
    <source>
        <strain evidence="1 2">61421 PRCM</strain>
    </source>
</reference>
<name>A0A1V3U358_ELIME</name>
<evidence type="ECO:0000313" key="2">
    <source>
        <dbReference type="Proteomes" id="UP000188947"/>
    </source>
</evidence>
<proteinExistence type="predicted"/>